<gene>
    <name evidence="7" type="primary">Cnig_chr_X.g25372</name>
    <name evidence="7" type="ORF">B9Z55_025372</name>
</gene>
<keyword evidence="4" id="KW-0547">Nucleotide-binding</keyword>
<dbReference type="InterPro" id="IPR000608">
    <property type="entry name" value="UBC"/>
</dbReference>
<dbReference type="OrthoDB" id="9993688at2759"/>
<dbReference type="CDD" id="cd23800">
    <property type="entry name" value="UBCc_UBE2K"/>
    <property type="match status" value="1"/>
</dbReference>
<feature type="active site" description="Glycyl thioester intermediate" evidence="3">
    <location>
        <position position="92"/>
    </location>
</feature>
<dbReference type="SUPFAM" id="SSF54495">
    <property type="entry name" value="UBC-like"/>
    <property type="match status" value="1"/>
</dbReference>
<dbReference type="GO" id="GO:0016740">
    <property type="term" value="F:transferase activity"/>
    <property type="evidence" value="ECO:0007669"/>
    <property type="project" value="UniProtKB-KW"/>
</dbReference>
<protein>
    <submittedName>
        <fullName evidence="7">Uncharacterized protein</fullName>
    </submittedName>
</protein>
<dbReference type="GO" id="GO:0032446">
    <property type="term" value="P:protein modification by small protein conjugation"/>
    <property type="evidence" value="ECO:0007669"/>
    <property type="project" value="UniProtKB-ARBA"/>
</dbReference>
<dbReference type="SUPFAM" id="SSF46934">
    <property type="entry name" value="UBA-like"/>
    <property type="match status" value="1"/>
</dbReference>
<feature type="domain" description="UBC core" evidence="6">
    <location>
        <begin position="4"/>
        <end position="154"/>
    </location>
</feature>
<evidence type="ECO:0000256" key="2">
    <source>
        <dbReference type="ARBA" id="ARBA00022786"/>
    </source>
</evidence>
<dbReference type="InterPro" id="IPR015940">
    <property type="entry name" value="UBA"/>
</dbReference>
<reference evidence="8" key="1">
    <citation type="submission" date="2017-10" db="EMBL/GenBank/DDBJ databases">
        <title>Rapid genome shrinkage in a self-fertile nematode reveals novel sperm competition proteins.</title>
        <authorList>
            <person name="Yin D."/>
            <person name="Schwarz E.M."/>
            <person name="Thomas C.G."/>
            <person name="Felde R.L."/>
            <person name="Korf I.F."/>
            <person name="Cutter A.D."/>
            <person name="Schartner C.M."/>
            <person name="Ralston E.J."/>
            <person name="Meyer B.J."/>
            <person name="Haag E.S."/>
        </authorList>
    </citation>
    <scope>NUCLEOTIDE SEQUENCE [LARGE SCALE GENOMIC DNA]</scope>
    <source>
        <strain evidence="8">JU1422</strain>
    </source>
</reference>
<keyword evidence="8" id="KW-1185">Reference proteome</keyword>
<comment type="caution">
    <text evidence="7">The sequence shown here is derived from an EMBL/GenBank/DDBJ whole genome shotgun (WGS) entry which is preliminary data.</text>
</comment>
<dbReference type="AlphaFoldDB" id="A0A2G5SYJ4"/>
<dbReference type="EMBL" id="PDUG01000006">
    <property type="protein sequence ID" value="PIC20042.1"/>
    <property type="molecule type" value="Genomic_DNA"/>
</dbReference>
<evidence type="ECO:0000259" key="5">
    <source>
        <dbReference type="PROSITE" id="PS50030"/>
    </source>
</evidence>
<dbReference type="PROSITE" id="PS50030">
    <property type="entry name" value="UBA"/>
    <property type="match status" value="1"/>
</dbReference>
<proteinExistence type="inferred from homology"/>
<dbReference type="InterPro" id="IPR009060">
    <property type="entry name" value="UBA-like_sf"/>
</dbReference>
<dbReference type="Pfam" id="PF00179">
    <property type="entry name" value="UQ_con"/>
    <property type="match status" value="1"/>
</dbReference>
<evidence type="ECO:0000313" key="7">
    <source>
        <dbReference type="EMBL" id="PIC20042.1"/>
    </source>
</evidence>
<dbReference type="Gene3D" id="3.10.110.10">
    <property type="entry name" value="Ubiquitin Conjugating Enzyme"/>
    <property type="match status" value="1"/>
</dbReference>
<dbReference type="STRING" id="1611254.A0A2G5SYJ4"/>
<dbReference type="PANTHER" id="PTHR24067">
    <property type="entry name" value="UBIQUITIN-CONJUGATING ENZYME E2"/>
    <property type="match status" value="1"/>
</dbReference>
<evidence type="ECO:0000313" key="8">
    <source>
        <dbReference type="Proteomes" id="UP000230233"/>
    </source>
</evidence>
<sequence length="250" mass="27910">MSNIAMTRVTRECKEVAQASDITEAGIHVEMTDNNITDIKGLIKGPDDTPYADGMFEVHMSIPDQYPFEPPKVKFVTRVWHPNVSSQTGAICLDILKDKWAASLTLRTVLLSIQAMMCAPEPSDPQDAVVAKQYISNYPMFKCAPRSVEKSKTGLTGRQEDAATKIRAGQRERPMPDGRDGYFFCTGNELLLATATYWTSVFADSKREVDKDFQKKVNRLVEMGIREGEAIGVLSCNNWKLEQAVQYAFG</sequence>
<feature type="domain" description="UBA" evidence="5">
    <location>
        <begin position="208"/>
        <end position="250"/>
    </location>
</feature>
<dbReference type="SMART" id="SM00212">
    <property type="entry name" value="UBCc"/>
    <property type="match status" value="1"/>
</dbReference>
<keyword evidence="1" id="KW-0808">Transferase</keyword>
<comment type="similarity">
    <text evidence="4">Belongs to the ubiquitin-conjugating enzyme family.</text>
</comment>
<dbReference type="CDD" id="cd14313">
    <property type="entry name" value="UBA_II_E2_UBE2K_like"/>
    <property type="match status" value="1"/>
</dbReference>
<organism evidence="7 8">
    <name type="scientific">Caenorhabditis nigoni</name>
    <dbReference type="NCBI Taxonomy" id="1611254"/>
    <lineage>
        <taxon>Eukaryota</taxon>
        <taxon>Metazoa</taxon>
        <taxon>Ecdysozoa</taxon>
        <taxon>Nematoda</taxon>
        <taxon>Chromadorea</taxon>
        <taxon>Rhabditida</taxon>
        <taxon>Rhabditina</taxon>
        <taxon>Rhabditomorpha</taxon>
        <taxon>Rhabditoidea</taxon>
        <taxon>Rhabditidae</taxon>
        <taxon>Peloderinae</taxon>
        <taxon>Caenorhabditis</taxon>
    </lineage>
</organism>
<name>A0A2G5SYJ4_9PELO</name>
<keyword evidence="4" id="KW-0067">ATP-binding</keyword>
<dbReference type="PROSITE" id="PS00183">
    <property type="entry name" value="UBC_1"/>
    <property type="match status" value="1"/>
</dbReference>
<dbReference type="Proteomes" id="UP000230233">
    <property type="component" value="Chromosome X"/>
</dbReference>
<evidence type="ECO:0000256" key="3">
    <source>
        <dbReference type="PROSITE-ProRule" id="PRU10133"/>
    </source>
</evidence>
<evidence type="ECO:0000256" key="4">
    <source>
        <dbReference type="RuleBase" id="RU362109"/>
    </source>
</evidence>
<dbReference type="GO" id="GO:0005524">
    <property type="term" value="F:ATP binding"/>
    <property type="evidence" value="ECO:0007669"/>
    <property type="project" value="UniProtKB-UniRule"/>
</dbReference>
<accession>A0A2G5SYJ4</accession>
<evidence type="ECO:0000256" key="1">
    <source>
        <dbReference type="ARBA" id="ARBA00022679"/>
    </source>
</evidence>
<dbReference type="InterPro" id="IPR016135">
    <property type="entry name" value="UBQ-conjugating_enzyme/RWD"/>
</dbReference>
<dbReference type="PROSITE" id="PS50127">
    <property type="entry name" value="UBC_2"/>
    <property type="match status" value="1"/>
</dbReference>
<dbReference type="InterPro" id="IPR023313">
    <property type="entry name" value="UBQ-conjugating_AS"/>
</dbReference>
<dbReference type="InterPro" id="IPR050113">
    <property type="entry name" value="Ub_conjugating_enzyme"/>
</dbReference>
<keyword evidence="2 4" id="KW-0833">Ubl conjugation pathway</keyword>
<evidence type="ECO:0000259" key="6">
    <source>
        <dbReference type="PROSITE" id="PS50127"/>
    </source>
</evidence>